<evidence type="ECO:0000313" key="5">
    <source>
        <dbReference type="EMBL" id="MFC6081917.1"/>
    </source>
</evidence>
<evidence type="ECO:0000259" key="3">
    <source>
        <dbReference type="Pfam" id="PF02775"/>
    </source>
</evidence>
<dbReference type="NCBIfam" id="NF005760">
    <property type="entry name" value="PRK07586.1"/>
    <property type="match status" value="1"/>
</dbReference>
<evidence type="ECO:0000313" key="6">
    <source>
        <dbReference type="Proteomes" id="UP001596137"/>
    </source>
</evidence>
<evidence type="ECO:0000259" key="4">
    <source>
        <dbReference type="Pfam" id="PF02776"/>
    </source>
</evidence>
<dbReference type="PANTHER" id="PTHR18968">
    <property type="entry name" value="THIAMINE PYROPHOSPHATE ENZYMES"/>
    <property type="match status" value="1"/>
</dbReference>
<accession>A0ABW1NGM8</accession>
<reference evidence="6" key="1">
    <citation type="journal article" date="2019" name="Int. J. Syst. Evol. Microbiol.">
        <title>The Global Catalogue of Microorganisms (GCM) 10K type strain sequencing project: providing services to taxonomists for standard genome sequencing and annotation.</title>
        <authorList>
            <consortium name="The Broad Institute Genomics Platform"/>
            <consortium name="The Broad Institute Genome Sequencing Center for Infectious Disease"/>
            <person name="Wu L."/>
            <person name="Ma J."/>
        </authorList>
    </citation>
    <scope>NUCLEOTIDE SEQUENCE [LARGE SCALE GENOMIC DNA]</scope>
    <source>
        <strain evidence="6">JCM 30346</strain>
    </source>
</reference>
<comment type="similarity">
    <text evidence="1">Belongs to the TPP enzyme family.</text>
</comment>
<sequence length="517" mass="52651">MNGAQSLIRTLADAGVDVCFANPGTSEMHFVAALDTVPEMHGVLGLFEGVVTGAADGYARVAGRPAAALLHLGPGLGNGLANLHNARRARTPVVVVVGDHATYHKKYDAPLESDIEAVAGSLNGWVRRCAATGDVGADAAAAVAAAMDAPGRVATLVLPADLSWGEGGRPARPVAPKPPAPVAAPAVARAADLLRGGEPVVLLIGGPACLEAGLNATSRISAATGAKALAETFPARLQRGAGLPAVERLAYRSDQATAQLAGHRHLILAGATAPVTFFAYPGEPSDLVPEGCRIHTLAEPGQDVVRALTDLADLVAPGTAPVPHPSRRPPLPSGPLTFANWADVIGALLPENAIISDESNTSGVLLPKATAGAPRHDLLTLTGGAIGQGMPVATGAAIAAPGRPVVTLQSDGSALYTISTLWTQARENLDVTTVVLNNRAYAILRLEFQRVGASSPGPEAARLLSLSPPDIDFVHLAEGFGVPATRATTAEELAAQFAEALRAPGPHLIDAVIPPVL</sequence>
<feature type="domain" description="Thiamine pyrophosphate enzyme TPP-binding" evidence="3">
    <location>
        <begin position="374"/>
        <end position="510"/>
    </location>
</feature>
<dbReference type="InterPro" id="IPR011766">
    <property type="entry name" value="TPP_enzyme_TPP-bd"/>
</dbReference>
<dbReference type="Pfam" id="PF02775">
    <property type="entry name" value="TPP_enzyme_C"/>
    <property type="match status" value="1"/>
</dbReference>
<dbReference type="Gene3D" id="3.40.50.970">
    <property type="match status" value="2"/>
</dbReference>
<dbReference type="SUPFAM" id="SSF52518">
    <property type="entry name" value="Thiamin diphosphate-binding fold (THDP-binding)"/>
    <property type="match status" value="2"/>
</dbReference>
<dbReference type="CDD" id="cd07035">
    <property type="entry name" value="TPP_PYR_POX_like"/>
    <property type="match status" value="1"/>
</dbReference>
<dbReference type="Pfam" id="PF02776">
    <property type="entry name" value="TPP_enzyme_N"/>
    <property type="match status" value="1"/>
</dbReference>
<dbReference type="RefSeq" id="WP_380750848.1">
    <property type="nucleotide sequence ID" value="NZ_JBHSRF010000013.1"/>
</dbReference>
<organism evidence="5 6">
    <name type="scientific">Sphaerisporangium aureirubrum</name>
    <dbReference type="NCBI Taxonomy" id="1544736"/>
    <lineage>
        <taxon>Bacteria</taxon>
        <taxon>Bacillati</taxon>
        <taxon>Actinomycetota</taxon>
        <taxon>Actinomycetes</taxon>
        <taxon>Streptosporangiales</taxon>
        <taxon>Streptosporangiaceae</taxon>
        <taxon>Sphaerisporangium</taxon>
    </lineage>
</organism>
<feature type="domain" description="Thiamine pyrophosphate enzyme N-terminal TPP-binding" evidence="4">
    <location>
        <begin position="1"/>
        <end position="106"/>
    </location>
</feature>
<evidence type="ECO:0000256" key="1">
    <source>
        <dbReference type="ARBA" id="ARBA00007812"/>
    </source>
</evidence>
<dbReference type="PANTHER" id="PTHR18968:SF86">
    <property type="entry name" value="ACETOLACTATE SYNTHASE LARGE SUBUNIT ILVX-RELATED"/>
    <property type="match status" value="1"/>
</dbReference>
<dbReference type="CDD" id="cd02002">
    <property type="entry name" value="TPP_BFDC"/>
    <property type="match status" value="1"/>
</dbReference>
<dbReference type="InterPro" id="IPR029061">
    <property type="entry name" value="THDP-binding"/>
</dbReference>
<name>A0ABW1NGM8_9ACTN</name>
<dbReference type="EMBL" id="JBHSRF010000013">
    <property type="protein sequence ID" value="MFC6081917.1"/>
    <property type="molecule type" value="Genomic_DNA"/>
</dbReference>
<keyword evidence="6" id="KW-1185">Reference proteome</keyword>
<comment type="caution">
    <text evidence="5">The sequence shown here is derived from an EMBL/GenBank/DDBJ whole genome shotgun (WGS) entry which is preliminary data.</text>
</comment>
<protein>
    <submittedName>
        <fullName evidence="5">Acetolactate synthase large subunit</fullName>
    </submittedName>
</protein>
<gene>
    <name evidence="5" type="ORF">ACFP1K_12180</name>
</gene>
<dbReference type="Proteomes" id="UP001596137">
    <property type="component" value="Unassembled WGS sequence"/>
</dbReference>
<evidence type="ECO:0000256" key="2">
    <source>
        <dbReference type="ARBA" id="ARBA00023052"/>
    </source>
</evidence>
<proteinExistence type="inferred from homology"/>
<keyword evidence="2" id="KW-0786">Thiamine pyrophosphate</keyword>
<dbReference type="InterPro" id="IPR012001">
    <property type="entry name" value="Thiamin_PyroP_enz_TPP-bd_dom"/>
</dbReference>
<dbReference type="InterPro" id="IPR045229">
    <property type="entry name" value="TPP_enz"/>
</dbReference>